<evidence type="ECO:0000313" key="2">
    <source>
        <dbReference type="EMBL" id="HIR39128.1"/>
    </source>
</evidence>
<reference evidence="2" key="1">
    <citation type="submission" date="2020-10" db="EMBL/GenBank/DDBJ databases">
        <authorList>
            <person name="Gilroy R."/>
        </authorList>
    </citation>
    <scope>NUCLEOTIDE SEQUENCE</scope>
    <source>
        <strain evidence="2">ChiW25-3613</strain>
    </source>
</reference>
<keyword evidence="1" id="KW-0732">Signal</keyword>
<comment type="caution">
    <text evidence="2">The sequence shown here is derived from an EMBL/GenBank/DDBJ whole genome shotgun (WGS) entry which is preliminary data.</text>
</comment>
<organism evidence="2 3">
    <name type="scientific">Candidatus Coproplasma stercoripullorum</name>
    <dbReference type="NCBI Taxonomy" id="2840751"/>
    <lineage>
        <taxon>Bacteria</taxon>
        <taxon>Bacillati</taxon>
        <taxon>Bacillota</taxon>
        <taxon>Clostridia</taxon>
        <taxon>Eubacteriales</taxon>
        <taxon>Candidatus Coproplasma</taxon>
    </lineage>
</organism>
<evidence type="ECO:0000256" key="1">
    <source>
        <dbReference type="SAM" id="SignalP"/>
    </source>
</evidence>
<dbReference type="AlphaFoldDB" id="A0A9D1AFT3"/>
<reference evidence="2" key="2">
    <citation type="journal article" date="2021" name="PeerJ">
        <title>Extensive microbial diversity within the chicken gut microbiome revealed by metagenomics and culture.</title>
        <authorList>
            <person name="Gilroy R."/>
            <person name="Ravi A."/>
            <person name="Getino M."/>
            <person name="Pursley I."/>
            <person name="Horton D.L."/>
            <person name="Alikhan N.F."/>
            <person name="Baker D."/>
            <person name="Gharbi K."/>
            <person name="Hall N."/>
            <person name="Watson M."/>
            <person name="Adriaenssens E.M."/>
            <person name="Foster-Nyarko E."/>
            <person name="Jarju S."/>
            <person name="Secka A."/>
            <person name="Antonio M."/>
            <person name="Oren A."/>
            <person name="Chaudhuri R.R."/>
            <person name="La Ragione R."/>
            <person name="Hildebrand F."/>
            <person name="Pallen M.J."/>
        </authorList>
    </citation>
    <scope>NUCLEOTIDE SEQUENCE</scope>
    <source>
        <strain evidence="2">ChiW25-3613</strain>
    </source>
</reference>
<accession>A0A9D1AFT3</accession>
<proteinExistence type="predicted"/>
<feature type="chain" id="PRO_5038394225" evidence="1">
    <location>
        <begin position="23"/>
        <end position="681"/>
    </location>
</feature>
<evidence type="ECO:0000313" key="3">
    <source>
        <dbReference type="Proteomes" id="UP000824179"/>
    </source>
</evidence>
<gene>
    <name evidence="2" type="ORF">IAB90_01985</name>
</gene>
<dbReference type="PROSITE" id="PS51257">
    <property type="entry name" value="PROKAR_LIPOPROTEIN"/>
    <property type="match status" value="1"/>
</dbReference>
<dbReference type="EMBL" id="DVHB01000040">
    <property type="protein sequence ID" value="HIR39128.1"/>
    <property type="molecule type" value="Genomic_DNA"/>
</dbReference>
<name>A0A9D1AFT3_9FIRM</name>
<sequence length="681" mass="74023">MNKFLKILVSSVLAASIAASFAACTDNPGGDTPGGDEPGDIFGITKRPENDFENDPNRHDRKPVERTLTLKGGATFADGSTSKTVDSGTKLVFGEDINVTVPEGRVLSGWPADDPDNVGLYGDFYSGADFMALRKDTTIQPVFDVPSESYASQTVADGEEPTFGKVSGFAWEQRTSSPQTSDNAFICKDTLTNLSVNNEIGTYFHIMGGTAEIADPEQVVPAGWHTLFLSKYQVVETQAYGVTYTVQNFGDEAIDVRVYQTNSSSSYLPSDKASAPVHLEPNEVGQLFVSFSDWTNGNILTSLELLNSVSELKVGMYAYISDHSEPQAHKLTVTDSTITTEEGATSADIDAGELVELEFTGTLDKDQIFCGWQDVSDTSQKYPSKFVMPNKELSLEPWLEDKADHMHTVTLVGEGISFEGGATSKQMLWNDELNLSDIQYSGELKPGHKIIYSIFGGGIKTELTNTDTYTIPDGDVTISFKGTQVVWSSSNGKVAMAPFEEDIVDANPHGIRRDKSQMAPTNGEFSALRTKFDSSSLDISASIGEIYGDQAAVYDLRGYTTGDGSDPENPERFLDTIAPDAIFMQQINHNTVAGEYTDTLTIQNLGDKDITVQIHISTSSGDYDNAGSSEVITLKPGEIKTVTYNINIAANSSEMVSIQYKGTEAIESMKLGMYIYRQPKI</sequence>
<feature type="signal peptide" evidence="1">
    <location>
        <begin position="1"/>
        <end position="22"/>
    </location>
</feature>
<dbReference type="Proteomes" id="UP000824179">
    <property type="component" value="Unassembled WGS sequence"/>
</dbReference>
<protein>
    <submittedName>
        <fullName evidence="2">Uncharacterized protein</fullName>
    </submittedName>
</protein>